<dbReference type="Pfam" id="PF03808">
    <property type="entry name" value="Glyco_tran_WecG"/>
    <property type="match status" value="1"/>
</dbReference>
<sequence length="280" mass="31856">MNLIANFAVLASRRTIFDVPVCDLGWDDALVFINELASFPVGQTVISFVNAHNMLTTLRDGEYRDILLQNLVLPDGIGLNIASKIAHGAPFPANLNGTDFVPAFLTYMENPRRVGLIGGRREVVEKAAANFRKHAPWHEFIVISDGYFDKENPTELIDEVERQDLDILIIGMGTPLQEKWAHHHIRADHARLVLTVGALFDFISGVVPRAPETVRMMRLEWAYRMLQEPARLWRRYVLGIPVFLFYVMQYRFNRRERILSQAGNNSVPLPLPQEQSEGAH</sequence>
<gene>
    <name evidence="3" type="ORF">RGR602_CH00750</name>
</gene>
<dbReference type="CDD" id="cd06533">
    <property type="entry name" value="Glyco_transf_WecG_TagA"/>
    <property type="match status" value="1"/>
</dbReference>
<evidence type="ECO:0000313" key="3">
    <source>
        <dbReference type="EMBL" id="AJD40113.1"/>
    </source>
</evidence>
<evidence type="ECO:0000256" key="2">
    <source>
        <dbReference type="ARBA" id="ARBA00022679"/>
    </source>
</evidence>
<dbReference type="InterPro" id="IPR004629">
    <property type="entry name" value="WecG_TagA_CpsF"/>
</dbReference>
<dbReference type="PANTHER" id="PTHR34136">
    <property type="match status" value="1"/>
</dbReference>
<dbReference type="EMBL" id="CP006877">
    <property type="protein sequence ID" value="AJD40113.1"/>
    <property type="molecule type" value="Genomic_DNA"/>
</dbReference>
<dbReference type="RefSeq" id="WP_052451483.1">
    <property type="nucleotide sequence ID" value="NZ_CP006877.1"/>
</dbReference>
<protein>
    <submittedName>
        <fullName evidence="3">WecB/TagA/CpsF family glycosyltransferase protein</fullName>
    </submittedName>
</protein>
<proteinExistence type="predicted"/>
<keyword evidence="2 3" id="KW-0808">Transferase</keyword>
<evidence type="ECO:0000256" key="1">
    <source>
        <dbReference type="ARBA" id="ARBA00022676"/>
    </source>
</evidence>
<organism evidence="3 4">
    <name type="scientific">Rhizobium gallicum bv. gallicum R602sp</name>
    <dbReference type="NCBI Taxonomy" id="1041138"/>
    <lineage>
        <taxon>Bacteria</taxon>
        <taxon>Pseudomonadati</taxon>
        <taxon>Pseudomonadota</taxon>
        <taxon>Alphaproteobacteria</taxon>
        <taxon>Hyphomicrobiales</taxon>
        <taxon>Rhizobiaceae</taxon>
        <taxon>Rhizobium/Agrobacterium group</taxon>
        <taxon>Rhizobium</taxon>
    </lineage>
</organism>
<evidence type="ECO:0000313" key="4">
    <source>
        <dbReference type="Proteomes" id="UP000031368"/>
    </source>
</evidence>
<dbReference type="HOGENOM" id="CLU_063203_1_0_5"/>
<keyword evidence="4" id="KW-1185">Reference proteome</keyword>
<accession>A0A0B4X0M0</accession>
<dbReference type="PANTHER" id="PTHR34136:SF1">
    <property type="entry name" value="UDP-N-ACETYL-D-MANNOSAMINURONIC ACID TRANSFERASE"/>
    <property type="match status" value="1"/>
</dbReference>
<dbReference type="NCBIfam" id="TIGR00696">
    <property type="entry name" value="wecG_tagA_cpsF"/>
    <property type="match status" value="1"/>
</dbReference>
<keyword evidence="1" id="KW-0328">Glycosyltransferase</keyword>
<name>A0A0B4X0M0_9HYPH</name>
<dbReference type="GO" id="GO:0016758">
    <property type="term" value="F:hexosyltransferase activity"/>
    <property type="evidence" value="ECO:0007669"/>
    <property type="project" value="TreeGrafter"/>
</dbReference>
<dbReference type="AlphaFoldDB" id="A0A0B4X0M0"/>
<dbReference type="Proteomes" id="UP000031368">
    <property type="component" value="Chromosome"/>
</dbReference>
<dbReference type="KEGG" id="rga:RGR602_CH00750"/>
<reference evidence="3 4" key="1">
    <citation type="submission" date="2013-11" db="EMBL/GenBank/DDBJ databases">
        <title>Complete genome sequence of Rhizobium gallicum bv. gallicum R602.</title>
        <authorList>
            <person name="Bustos P."/>
            <person name="Santamaria R.I."/>
            <person name="Lozano L."/>
            <person name="Acosta J.L."/>
            <person name="Ormeno-Orrillo E."/>
            <person name="Rogel M.A."/>
            <person name="Romero D."/>
            <person name="Cevallos M.A."/>
            <person name="Martinez-Romero E."/>
            <person name="Gonzalez V."/>
        </authorList>
    </citation>
    <scope>NUCLEOTIDE SEQUENCE [LARGE SCALE GENOMIC DNA]</scope>
    <source>
        <strain evidence="3 4">R602</strain>
    </source>
</reference>